<name>A0AAV3ZYM4_9GAST</name>
<evidence type="ECO:0000313" key="2">
    <source>
        <dbReference type="Proteomes" id="UP000735302"/>
    </source>
</evidence>
<accession>A0AAV3ZYM4</accession>
<sequence length="76" mass="7958">MVSWDIGSIVASESALKSAGTLLSWVRAPPPACWPDGGPESLRSPYCGLAMNKNQKLSIVLIHALGVIGKVDNDPA</sequence>
<protein>
    <submittedName>
        <fullName evidence="1">Uncharacterized protein</fullName>
    </submittedName>
</protein>
<dbReference type="EMBL" id="BLXT01003003">
    <property type="protein sequence ID" value="GFN99483.1"/>
    <property type="molecule type" value="Genomic_DNA"/>
</dbReference>
<dbReference type="Proteomes" id="UP000735302">
    <property type="component" value="Unassembled WGS sequence"/>
</dbReference>
<keyword evidence="2" id="KW-1185">Reference proteome</keyword>
<organism evidence="1 2">
    <name type="scientific">Plakobranchus ocellatus</name>
    <dbReference type="NCBI Taxonomy" id="259542"/>
    <lineage>
        <taxon>Eukaryota</taxon>
        <taxon>Metazoa</taxon>
        <taxon>Spiralia</taxon>
        <taxon>Lophotrochozoa</taxon>
        <taxon>Mollusca</taxon>
        <taxon>Gastropoda</taxon>
        <taxon>Heterobranchia</taxon>
        <taxon>Euthyneura</taxon>
        <taxon>Panpulmonata</taxon>
        <taxon>Sacoglossa</taxon>
        <taxon>Placobranchoidea</taxon>
        <taxon>Plakobranchidae</taxon>
        <taxon>Plakobranchus</taxon>
    </lineage>
</organism>
<proteinExistence type="predicted"/>
<dbReference type="AlphaFoldDB" id="A0AAV3ZYM4"/>
<gene>
    <name evidence="1" type="ORF">PoB_002598900</name>
</gene>
<evidence type="ECO:0000313" key="1">
    <source>
        <dbReference type="EMBL" id="GFN99483.1"/>
    </source>
</evidence>
<comment type="caution">
    <text evidence="1">The sequence shown here is derived from an EMBL/GenBank/DDBJ whole genome shotgun (WGS) entry which is preliminary data.</text>
</comment>
<reference evidence="1 2" key="1">
    <citation type="journal article" date="2021" name="Elife">
        <title>Chloroplast acquisition without the gene transfer in kleptoplastic sea slugs, Plakobranchus ocellatus.</title>
        <authorList>
            <person name="Maeda T."/>
            <person name="Takahashi S."/>
            <person name="Yoshida T."/>
            <person name="Shimamura S."/>
            <person name="Takaki Y."/>
            <person name="Nagai Y."/>
            <person name="Toyoda A."/>
            <person name="Suzuki Y."/>
            <person name="Arimoto A."/>
            <person name="Ishii H."/>
            <person name="Satoh N."/>
            <person name="Nishiyama T."/>
            <person name="Hasebe M."/>
            <person name="Maruyama T."/>
            <person name="Minagawa J."/>
            <person name="Obokata J."/>
            <person name="Shigenobu S."/>
        </authorList>
    </citation>
    <scope>NUCLEOTIDE SEQUENCE [LARGE SCALE GENOMIC DNA]</scope>
</reference>